<protein>
    <submittedName>
        <fullName evidence="1">Envelope-like protein</fullName>
    </submittedName>
</protein>
<evidence type="ECO:0000313" key="2">
    <source>
        <dbReference type="Proteomes" id="UP000236291"/>
    </source>
</evidence>
<accession>A0A2K3KMP0</accession>
<proteinExistence type="predicted"/>
<sequence length="79" mass="9075">ESSSDSDYDAAEDVTIISSPNPKSIAKKAPQGIEEAPCDNIFFHRAAFALRWDYIYQRRLTVERELTKDALKCQDIFDY</sequence>
<dbReference type="AlphaFoldDB" id="A0A2K3KMP0"/>
<feature type="non-terminal residue" evidence="1">
    <location>
        <position position="1"/>
    </location>
</feature>
<comment type="caution">
    <text evidence="1">The sequence shown here is derived from an EMBL/GenBank/DDBJ whole genome shotgun (WGS) entry which is preliminary data.</text>
</comment>
<reference evidence="1 2" key="2">
    <citation type="journal article" date="2017" name="Front. Plant Sci.">
        <title>Gene Classification and Mining of Molecular Markers Useful in Red Clover (Trifolium pratense) Breeding.</title>
        <authorList>
            <person name="Istvanek J."/>
            <person name="Dluhosova J."/>
            <person name="Dluhos P."/>
            <person name="Patkova L."/>
            <person name="Nedelnik J."/>
            <person name="Repkova J."/>
        </authorList>
    </citation>
    <scope>NUCLEOTIDE SEQUENCE [LARGE SCALE GENOMIC DNA]</scope>
    <source>
        <strain evidence="2">cv. Tatra</strain>
        <tissue evidence="1">Young leaves</tissue>
    </source>
</reference>
<dbReference type="Proteomes" id="UP000236291">
    <property type="component" value="Unassembled WGS sequence"/>
</dbReference>
<gene>
    <name evidence="1" type="ORF">L195_g063547</name>
</gene>
<name>A0A2K3KMP0_TRIPR</name>
<reference evidence="1 2" key="1">
    <citation type="journal article" date="2014" name="Am. J. Bot.">
        <title>Genome assembly and annotation for red clover (Trifolium pratense; Fabaceae).</title>
        <authorList>
            <person name="Istvanek J."/>
            <person name="Jaros M."/>
            <person name="Krenek A."/>
            <person name="Repkova J."/>
        </authorList>
    </citation>
    <scope>NUCLEOTIDE SEQUENCE [LARGE SCALE GENOMIC DNA]</scope>
    <source>
        <strain evidence="2">cv. Tatra</strain>
        <tissue evidence="1">Young leaves</tissue>
    </source>
</reference>
<organism evidence="1 2">
    <name type="scientific">Trifolium pratense</name>
    <name type="common">Red clover</name>
    <dbReference type="NCBI Taxonomy" id="57577"/>
    <lineage>
        <taxon>Eukaryota</taxon>
        <taxon>Viridiplantae</taxon>
        <taxon>Streptophyta</taxon>
        <taxon>Embryophyta</taxon>
        <taxon>Tracheophyta</taxon>
        <taxon>Spermatophyta</taxon>
        <taxon>Magnoliopsida</taxon>
        <taxon>eudicotyledons</taxon>
        <taxon>Gunneridae</taxon>
        <taxon>Pentapetalae</taxon>
        <taxon>rosids</taxon>
        <taxon>fabids</taxon>
        <taxon>Fabales</taxon>
        <taxon>Fabaceae</taxon>
        <taxon>Papilionoideae</taxon>
        <taxon>50 kb inversion clade</taxon>
        <taxon>NPAAA clade</taxon>
        <taxon>Hologalegina</taxon>
        <taxon>IRL clade</taxon>
        <taxon>Trifolieae</taxon>
        <taxon>Trifolium</taxon>
    </lineage>
</organism>
<dbReference type="EMBL" id="ASHM01210630">
    <property type="protein sequence ID" value="PNX67503.1"/>
    <property type="molecule type" value="Genomic_DNA"/>
</dbReference>
<evidence type="ECO:0000313" key="1">
    <source>
        <dbReference type="EMBL" id="PNX67503.1"/>
    </source>
</evidence>
<feature type="non-terminal residue" evidence="1">
    <location>
        <position position="79"/>
    </location>
</feature>